<sequence>MNPVDFLKTIYLGDRSCKAILIYSWDELVKLQVDEISRVRSSSGQWEFYNDENIEDGFLVFEEVQSISFKPENFLPNDYINDIEVHKLEGSKYCRFVLYIGSIGQDRHPTEIEICITAANMRLENKQGHNVP</sequence>
<name>A0ABW0MEI3_9BURK</name>
<dbReference type="EMBL" id="JBHSMT010000029">
    <property type="protein sequence ID" value="MFC5476005.1"/>
    <property type="molecule type" value="Genomic_DNA"/>
</dbReference>
<dbReference type="InterPro" id="IPR046225">
    <property type="entry name" value="DUF6258"/>
</dbReference>
<protein>
    <submittedName>
        <fullName evidence="1">DUF6258 family protein</fullName>
    </submittedName>
</protein>
<dbReference type="RefSeq" id="WP_379000248.1">
    <property type="nucleotide sequence ID" value="NZ_JBHSMT010000029.1"/>
</dbReference>
<reference evidence="2" key="1">
    <citation type="journal article" date="2019" name="Int. J. Syst. Evol. Microbiol.">
        <title>The Global Catalogue of Microorganisms (GCM) 10K type strain sequencing project: providing services to taxonomists for standard genome sequencing and annotation.</title>
        <authorList>
            <consortium name="The Broad Institute Genomics Platform"/>
            <consortium name="The Broad Institute Genome Sequencing Center for Infectious Disease"/>
            <person name="Wu L."/>
            <person name="Ma J."/>
        </authorList>
    </citation>
    <scope>NUCLEOTIDE SEQUENCE [LARGE SCALE GENOMIC DNA]</scope>
    <source>
        <strain evidence="2">JCM 17066</strain>
    </source>
</reference>
<dbReference type="Pfam" id="PF19772">
    <property type="entry name" value="DUF6258"/>
    <property type="match status" value="1"/>
</dbReference>
<evidence type="ECO:0000313" key="2">
    <source>
        <dbReference type="Proteomes" id="UP001596045"/>
    </source>
</evidence>
<dbReference type="Proteomes" id="UP001596045">
    <property type="component" value="Unassembled WGS sequence"/>
</dbReference>
<gene>
    <name evidence="1" type="ORF">ACFPM8_18750</name>
</gene>
<accession>A0ABW0MEI3</accession>
<keyword evidence="2" id="KW-1185">Reference proteome</keyword>
<proteinExistence type="predicted"/>
<comment type="caution">
    <text evidence="1">The sequence shown here is derived from an EMBL/GenBank/DDBJ whole genome shotgun (WGS) entry which is preliminary data.</text>
</comment>
<evidence type="ECO:0000313" key="1">
    <source>
        <dbReference type="EMBL" id="MFC5476005.1"/>
    </source>
</evidence>
<organism evidence="1 2">
    <name type="scientific">Paraherbaspirillum soli</name>
    <dbReference type="NCBI Taxonomy" id="631222"/>
    <lineage>
        <taxon>Bacteria</taxon>
        <taxon>Pseudomonadati</taxon>
        <taxon>Pseudomonadota</taxon>
        <taxon>Betaproteobacteria</taxon>
        <taxon>Burkholderiales</taxon>
        <taxon>Oxalobacteraceae</taxon>
        <taxon>Paraherbaspirillum</taxon>
    </lineage>
</organism>